<accession>A0ABP0CII3</accession>
<name>A0ABP0CII3_9PEZI</name>
<evidence type="ECO:0000313" key="1">
    <source>
        <dbReference type="EMBL" id="CAK7230885.1"/>
    </source>
</evidence>
<dbReference type="EMBL" id="CAWUHB010000056">
    <property type="protein sequence ID" value="CAK7230885.1"/>
    <property type="molecule type" value="Genomic_DNA"/>
</dbReference>
<sequence>MADAILIDEAAFRCVTDFQVFMPTRRIRVNETPGEPARIIVDMKARIIPHIIGLRIRAFIEDENKTRIGITIMSVNDREEREPRRGWKRFKTDLSFDPFLKAGITPVTIALDCICPSVIYTKCGRHYTNVNVLPALK</sequence>
<organism evidence="1 2">
    <name type="scientific">Sporothrix curviconia</name>
    <dbReference type="NCBI Taxonomy" id="1260050"/>
    <lineage>
        <taxon>Eukaryota</taxon>
        <taxon>Fungi</taxon>
        <taxon>Dikarya</taxon>
        <taxon>Ascomycota</taxon>
        <taxon>Pezizomycotina</taxon>
        <taxon>Sordariomycetes</taxon>
        <taxon>Sordariomycetidae</taxon>
        <taxon>Ophiostomatales</taxon>
        <taxon>Ophiostomataceae</taxon>
        <taxon>Sporothrix</taxon>
    </lineage>
</organism>
<reference evidence="1 2" key="1">
    <citation type="submission" date="2024-01" db="EMBL/GenBank/DDBJ databases">
        <authorList>
            <person name="Allen C."/>
            <person name="Tagirdzhanova G."/>
        </authorList>
    </citation>
    <scope>NUCLEOTIDE SEQUENCE [LARGE SCALE GENOMIC DNA]</scope>
</reference>
<protein>
    <submittedName>
        <fullName evidence="1">Uncharacterized protein</fullName>
    </submittedName>
</protein>
<proteinExistence type="predicted"/>
<dbReference type="Proteomes" id="UP001642405">
    <property type="component" value="Unassembled WGS sequence"/>
</dbReference>
<comment type="caution">
    <text evidence="1">The sequence shown here is derived from an EMBL/GenBank/DDBJ whole genome shotgun (WGS) entry which is preliminary data.</text>
</comment>
<gene>
    <name evidence="1" type="ORF">SCUCBS95973_007722</name>
</gene>
<keyword evidence="2" id="KW-1185">Reference proteome</keyword>
<evidence type="ECO:0000313" key="2">
    <source>
        <dbReference type="Proteomes" id="UP001642405"/>
    </source>
</evidence>